<accession>A0A7X9FPT5</accession>
<comment type="caution">
    <text evidence="5">The sequence shown here is derived from an EMBL/GenBank/DDBJ whole genome shotgun (WGS) entry which is preliminary data.</text>
</comment>
<dbReference type="NCBIfam" id="TIGR00667">
    <property type="entry name" value="aat"/>
    <property type="match status" value="1"/>
</dbReference>
<gene>
    <name evidence="4" type="primary">aat</name>
    <name evidence="5" type="ORF">GYA55_02970</name>
</gene>
<dbReference type="PANTHER" id="PTHR30098">
    <property type="entry name" value="LEUCYL/PHENYLALANYL-TRNA--PROTEIN TRANSFERASE"/>
    <property type="match status" value="1"/>
</dbReference>
<dbReference type="Gene3D" id="3.30.70.3550">
    <property type="entry name" value="Leucyl/phenylalanyl-tRNA-protein transferase, N-terminal domain"/>
    <property type="match status" value="1"/>
</dbReference>
<evidence type="ECO:0000256" key="3">
    <source>
        <dbReference type="ARBA" id="ARBA00023315"/>
    </source>
</evidence>
<evidence type="ECO:0000256" key="2">
    <source>
        <dbReference type="ARBA" id="ARBA00022679"/>
    </source>
</evidence>
<comment type="similarity">
    <text evidence="4">Belongs to the L/F-transferase family.</text>
</comment>
<keyword evidence="1 4" id="KW-0963">Cytoplasm</keyword>
<sequence length="218" mass="24727">MAISKFPSVDLADESGLLAVGGDLEVESLLLAYRNGIFPWPFSDEFPAWFSPPKRAVLFFKDFHIPKSLKKKLRKGNYTIYVNRDTPSVIRACANAKNRKGQRGTWITKDMIEAYIRLHMAGYCHSVECYQETRLIGGYYGVCINQFCGGESMFHIETDASKLCLFHLVEILKAKGVTWLDVQMLTPLLEHFGAREIPRTDFLSLLEDSLSKDPITIP</sequence>
<dbReference type="InterPro" id="IPR004616">
    <property type="entry name" value="Leu/Phe-tRNA_Trfase"/>
</dbReference>
<dbReference type="EC" id="2.3.2.6" evidence="4"/>
<dbReference type="GO" id="GO:0005737">
    <property type="term" value="C:cytoplasm"/>
    <property type="evidence" value="ECO:0007669"/>
    <property type="project" value="UniProtKB-SubCell"/>
</dbReference>
<keyword evidence="2 4" id="KW-0808">Transferase</keyword>
<comment type="catalytic activity">
    <reaction evidence="4">
        <text>N-terminal L-lysyl-[protein] + L-leucyl-tRNA(Leu) = N-terminal L-leucyl-L-lysyl-[protein] + tRNA(Leu) + H(+)</text>
        <dbReference type="Rhea" id="RHEA:12340"/>
        <dbReference type="Rhea" id="RHEA-COMP:9613"/>
        <dbReference type="Rhea" id="RHEA-COMP:9622"/>
        <dbReference type="Rhea" id="RHEA-COMP:12670"/>
        <dbReference type="Rhea" id="RHEA-COMP:12671"/>
        <dbReference type="ChEBI" id="CHEBI:15378"/>
        <dbReference type="ChEBI" id="CHEBI:65249"/>
        <dbReference type="ChEBI" id="CHEBI:78442"/>
        <dbReference type="ChEBI" id="CHEBI:78494"/>
        <dbReference type="ChEBI" id="CHEBI:133043"/>
        <dbReference type="EC" id="2.3.2.6"/>
    </reaction>
</comment>
<dbReference type="PANTHER" id="PTHR30098:SF2">
    <property type="entry name" value="LEUCYL_PHENYLALANYL-TRNA--PROTEIN TRANSFERASE"/>
    <property type="match status" value="1"/>
</dbReference>
<evidence type="ECO:0000313" key="5">
    <source>
        <dbReference type="EMBL" id="NMC62108.1"/>
    </source>
</evidence>
<dbReference type="AlphaFoldDB" id="A0A7X9FPT5"/>
<dbReference type="SUPFAM" id="SSF55729">
    <property type="entry name" value="Acyl-CoA N-acyltransferases (Nat)"/>
    <property type="match status" value="1"/>
</dbReference>
<evidence type="ECO:0000256" key="1">
    <source>
        <dbReference type="ARBA" id="ARBA00022490"/>
    </source>
</evidence>
<protein>
    <recommendedName>
        <fullName evidence="4">Leucyl/phenylalanyl-tRNA--protein transferase</fullName>
        <ecNumber evidence="4">2.3.2.6</ecNumber>
    </recommendedName>
    <alternativeName>
        <fullName evidence="4">L/F-transferase</fullName>
    </alternativeName>
    <alternativeName>
        <fullName evidence="4">Leucyltransferase</fullName>
    </alternativeName>
    <alternativeName>
        <fullName evidence="4">Phenyalanyltransferase</fullName>
    </alternativeName>
</protein>
<dbReference type="InterPro" id="IPR042203">
    <property type="entry name" value="Leu/Phe-tRNA_Trfase_C"/>
</dbReference>
<dbReference type="Proteomes" id="UP000524246">
    <property type="component" value="Unassembled WGS sequence"/>
</dbReference>
<comment type="catalytic activity">
    <reaction evidence="4">
        <text>L-phenylalanyl-tRNA(Phe) + an N-terminal L-alpha-aminoacyl-[protein] = an N-terminal L-phenylalanyl-L-alpha-aminoacyl-[protein] + tRNA(Phe)</text>
        <dbReference type="Rhea" id="RHEA:43632"/>
        <dbReference type="Rhea" id="RHEA-COMP:9668"/>
        <dbReference type="Rhea" id="RHEA-COMP:9699"/>
        <dbReference type="Rhea" id="RHEA-COMP:10636"/>
        <dbReference type="Rhea" id="RHEA-COMP:10637"/>
        <dbReference type="ChEBI" id="CHEBI:78442"/>
        <dbReference type="ChEBI" id="CHEBI:78531"/>
        <dbReference type="ChEBI" id="CHEBI:78597"/>
        <dbReference type="ChEBI" id="CHEBI:83561"/>
        <dbReference type="EC" id="2.3.2.6"/>
    </reaction>
</comment>
<dbReference type="GO" id="GO:0008914">
    <property type="term" value="F:leucyl-tRNA--protein transferase activity"/>
    <property type="evidence" value="ECO:0007669"/>
    <property type="project" value="UniProtKB-UniRule"/>
</dbReference>
<dbReference type="InterPro" id="IPR042221">
    <property type="entry name" value="Leu/Phe-tRNA_Trfase_N"/>
</dbReference>
<comment type="subcellular location">
    <subcellularLocation>
        <location evidence="4">Cytoplasm</location>
    </subcellularLocation>
</comment>
<dbReference type="Gene3D" id="3.40.630.70">
    <property type="entry name" value="Leucyl/phenylalanyl-tRNA-protein transferase, C-terminal domain"/>
    <property type="match status" value="1"/>
</dbReference>
<dbReference type="InterPro" id="IPR016181">
    <property type="entry name" value="Acyl_CoA_acyltransferase"/>
</dbReference>
<evidence type="ECO:0000313" key="6">
    <source>
        <dbReference type="Proteomes" id="UP000524246"/>
    </source>
</evidence>
<proteinExistence type="inferred from homology"/>
<reference evidence="5 6" key="1">
    <citation type="journal article" date="2020" name="Biotechnol. Biofuels">
        <title>New insights from the biogas microbiome by comprehensive genome-resolved metagenomics of nearly 1600 species originating from multiple anaerobic digesters.</title>
        <authorList>
            <person name="Campanaro S."/>
            <person name="Treu L."/>
            <person name="Rodriguez-R L.M."/>
            <person name="Kovalovszki A."/>
            <person name="Ziels R.M."/>
            <person name="Maus I."/>
            <person name="Zhu X."/>
            <person name="Kougias P.G."/>
            <person name="Basile A."/>
            <person name="Luo G."/>
            <person name="Schluter A."/>
            <person name="Konstantinidis K.T."/>
            <person name="Angelidaki I."/>
        </authorList>
    </citation>
    <scope>NUCLEOTIDE SEQUENCE [LARGE SCALE GENOMIC DNA]</scope>
    <source>
        <strain evidence="5">AS27yjCOA_65</strain>
    </source>
</reference>
<dbReference type="HAMAP" id="MF_00688">
    <property type="entry name" value="Leu_Phe_trans"/>
    <property type="match status" value="1"/>
</dbReference>
<name>A0A7X9FPT5_9DELT</name>
<comment type="catalytic activity">
    <reaction evidence="4">
        <text>N-terminal L-arginyl-[protein] + L-leucyl-tRNA(Leu) = N-terminal L-leucyl-L-arginyl-[protein] + tRNA(Leu) + H(+)</text>
        <dbReference type="Rhea" id="RHEA:50416"/>
        <dbReference type="Rhea" id="RHEA-COMP:9613"/>
        <dbReference type="Rhea" id="RHEA-COMP:9622"/>
        <dbReference type="Rhea" id="RHEA-COMP:12672"/>
        <dbReference type="Rhea" id="RHEA-COMP:12673"/>
        <dbReference type="ChEBI" id="CHEBI:15378"/>
        <dbReference type="ChEBI" id="CHEBI:64719"/>
        <dbReference type="ChEBI" id="CHEBI:78442"/>
        <dbReference type="ChEBI" id="CHEBI:78494"/>
        <dbReference type="ChEBI" id="CHEBI:133044"/>
        <dbReference type="EC" id="2.3.2.6"/>
    </reaction>
</comment>
<dbReference type="EMBL" id="JAAZON010000116">
    <property type="protein sequence ID" value="NMC62108.1"/>
    <property type="molecule type" value="Genomic_DNA"/>
</dbReference>
<dbReference type="Pfam" id="PF03588">
    <property type="entry name" value="Leu_Phe_trans"/>
    <property type="match status" value="1"/>
</dbReference>
<keyword evidence="3 4" id="KW-0012">Acyltransferase</keyword>
<organism evidence="5 6">
    <name type="scientific">SAR324 cluster bacterium</name>
    <dbReference type="NCBI Taxonomy" id="2024889"/>
    <lineage>
        <taxon>Bacteria</taxon>
        <taxon>Deltaproteobacteria</taxon>
        <taxon>SAR324 cluster</taxon>
    </lineage>
</organism>
<dbReference type="GO" id="GO:0030163">
    <property type="term" value="P:protein catabolic process"/>
    <property type="evidence" value="ECO:0007669"/>
    <property type="project" value="UniProtKB-UniRule"/>
</dbReference>
<comment type="function">
    <text evidence="4">Functions in the N-end rule pathway of protein degradation where it conjugates Leu, Phe and, less efficiently, Met from aminoacyl-tRNAs to the N-termini of proteins containing an N-terminal arginine or lysine.</text>
</comment>
<evidence type="ECO:0000256" key="4">
    <source>
        <dbReference type="HAMAP-Rule" id="MF_00688"/>
    </source>
</evidence>